<dbReference type="STRING" id="401053.AciPR4_0482"/>
<dbReference type="eggNOG" id="COG0154">
    <property type="taxonomic scope" value="Bacteria"/>
</dbReference>
<keyword evidence="3" id="KW-1185">Reference proteome</keyword>
<dbReference type="InterPro" id="IPR023631">
    <property type="entry name" value="Amidase_dom"/>
</dbReference>
<dbReference type="Proteomes" id="UP000006844">
    <property type="component" value="Chromosome"/>
</dbReference>
<name>E8V342_TERSS</name>
<dbReference type="KEGG" id="tsa:AciPR4_0482"/>
<dbReference type="InterPro" id="IPR000120">
    <property type="entry name" value="Amidase"/>
</dbReference>
<proteinExistence type="predicted"/>
<accession>E8V342</accession>
<dbReference type="Gene3D" id="3.90.1300.10">
    <property type="entry name" value="Amidase signature (AS) domain"/>
    <property type="match status" value="1"/>
</dbReference>
<dbReference type="NCBIfam" id="NF005460">
    <property type="entry name" value="PRK07056.1"/>
    <property type="match status" value="1"/>
</dbReference>
<dbReference type="InterPro" id="IPR036928">
    <property type="entry name" value="AS_sf"/>
</dbReference>
<dbReference type="PROSITE" id="PS00571">
    <property type="entry name" value="AMIDASES"/>
    <property type="match status" value="1"/>
</dbReference>
<dbReference type="GO" id="GO:0003824">
    <property type="term" value="F:catalytic activity"/>
    <property type="evidence" value="ECO:0007669"/>
    <property type="project" value="InterPro"/>
</dbReference>
<dbReference type="PANTHER" id="PTHR11895:SF176">
    <property type="entry name" value="AMIDASE AMID-RELATED"/>
    <property type="match status" value="1"/>
</dbReference>
<protein>
    <submittedName>
        <fullName evidence="2">Amidase</fullName>
    </submittedName>
</protein>
<dbReference type="SUPFAM" id="SSF75304">
    <property type="entry name" value="Amidase signature (AS) enzymes"/>
    <property type="match status" value="1"/>
</dbReference>
<dbReference type="InterPro" id="IPR020556">
    <property type="entry name" value="Amidase_CS"/>
</dbReference>
<gene>
    <name evidence="2" type="ordered locus">AciPR4_0482</name>
</gene>
<dbReference type="AlphaFoldDB" id="E8V342"/>
<dbReference type="OrthoDB" id="112488at2"/>
<reference evidence="2 3" key="1">
    <citation type="journal article" date="2012" name="Stand. Genomic Sci.">
        <title>Complete genome sequence of Terriglobus saanensis type strain SP1PR4(T), an Acidobacteria from tundra soil.</title>
        <authorList>
            <person name="Rawat S.R."/>
            <person name="Mannisto M.K."/>
            <person name="Starovoytov V."/>
            <person name="Goodwin L."/>
            <person name="Nolan M."/>
            <person name="Hauser L."/>
            <person name="Land M."/>
            <person name="Davenport K.W."/>
            <person name="Woyke T."/>
            <person name="Haggblom M.M."/>
        </authorList>
    </citation>
    <scope>NUCLEOTIDE SEQUENCE</scope>
    <source>
        <strain evidence="3">ATCC BAA-1853 / DSM 23119 / SP1PR4</strain>
    </source>
</reference>
<dbReference type="HOGENOM" id="CLU_009600_0_3_0"/>
<dbReference type="EMBL" id="CP002467">
    <property type="protein sequence ID" value="ADV81317.1"/>
    <property type="molecule type" value="Genomic_DNA"/>
</dbReference>
<sequence length="462" mass="48216">MENVLKVGSEPLRPIAQTLQCLARGEVTSRSLTDDCLRAVADPQGEGKRTFTRVYEESARTTADEVDLRRSEGVVAGPLAGLPISIKDLFDVAGETTLSGSTVLADAPSATADAAVVSRLRQAGAVLIGRTNMTEFAYSGLGLNPHYGTPKNPYDRATGRIPGGSSSGAAVSVSDGMAAAAVGSDTGGSIRIPAALCGLTGFKPTARRVSMEGVLPLSPTLDSIGVIAPTVACCALVDAVLAGQATITLLPGPLSGMRFGVLRGFVLDGMEDEVARAFYTALSTLSKAGAKVEDLYFGSLDRVPGANQFAAPEAFAWHRELLAMHGDRYDPHVAIRIRHGAGVYACDYLDLFTIRTEIMREAARTFEGFDAVLLPTVPCIAPAIATLEASDDAYFDANGAVLRNPSLFNYLDGCALSIPCHRPGEAPVGLMVAGLGGWDARILRVGAAIEAALLQQGCAIFS</sequence>
<feature type="domain" description="Amidase" evidence="1">
    <location>
        <begin position="51"/>
        <end position="443"/>
    </location>
</feature>
<dbReference type="PANTHER" id="PTHR11895">
    <property type="entry name" value="TRANSAMIDASE"/>
    <property type="match status" value="1"/>
</dbReference>
<dbReference type="Pfam" id="PF01425">
    <property type="entry name" value="Amidase"/>
    <property type="match status" value="1"/>
</dbReference>
<organism evidence="2 3">
    <name type="scientific">Terriglobus saanensis (strain ATCC BAA-1853 / DSM 23119 / SP1PR4)</name>
    <dbReference type="NCBI Taxonomy" id="401053"/>
    <lineage>
        <taxon>Bacteria</taxon>
        <taxon>Pseudomonadati</taxon>
        <taxon>Acidobacteriota</taxon>
        <taxon>Terriglobia</taxon>
        <taxon>Terriglobales</taxon>
        <taxon>Acidobacteriaceae</taxon>
        <taxon>Terriglobus</taxon>
    </lineage>
</organism>
<evidence type="ECO:0000259" key="1">
    <source>
        <dbReference type="Pfam" id="PF01425"/>
    </source>
</evidence>
<evidence type="ECO:0000313" key="2">
    <source>
        <dbReference type="EMBL" id="ADV81317.1"/>
    </source>
</evidence>
<evidence type="ECO:0000313" key="3">
    <source>
        <dbReference type="Proteomes" id="UP000006844"/>
    </source>
</evidence>